<name>D5H4N5_SALRM</name>
<evidence type="ECO:0000256" key="4">
    <source>
        <dbReference type="ARBA" id="ARBA00022801"/>
    </source>
</evidence>
<dbReference type="GO" id="GO:0051603">
    <property type="term" value="P:proteolysis involved in protein catabolic process"/>
    <property type="evidence" value="ECO:0007669"/>
    <property type="project" value="TreeGrafter"/>
</dbReference>
<organism evidence="8 9">
    <name type="scientific">Salinibacter ruber (strain M8)</name>
    <dbReference type="NCBI Taxonomy" id="761659"/>
    <lineage>
        <taxon>Bacteria</taxon>
        <taxon>Pseudomonadati</taxon>
        <taxon>Rhodothermota</taxon>
        <taxon>Rhodothermia</taxon>
        <taxon>Rhodothermales</taxon>
        <taxon>Salinibacteraceae</taxon>
        <taxon>Salinibacter</taxon>
    </lineage>
</organism>
<gene>
    <name evidence="8" type="ordered locus">SRM_00069</name>
</gene>
<dbReference type="Proteomes" id="UP000000933">
    <property type="component" value="Chromosome"/>
</dbReference>
<keyword evidence="5" id="KW-0862">Zinc</keyword>
<dbReference type="PATRIC" id="fig|761659.10.peg.78"/>
<dbReference type="Gene3D" id="3.40.1000.10">
    <property type="entry name" value="Mog1/PsbP, alpha/beta/alpha sandwich"/>
    <property type="match status" value="1"/>
</dbReference>
<keyword evidence="6" id="KW-0482">Metalloprotease</keyword>
<keyword evidence="3" id="KW-0479">Metal-binding</keyword>
<reference evidence="9" key="2">
    <citation type="submission" date="2010-04" db="EMBL/GenBank/DDBJ databases">
        <title>Genome sequence of Salinibacter ruber M8.</title>
        <authorList>
            <consortium name="Genoscope"/>
        </authorList>
    </citation>
    <scope>NUCLEOTIDE SEQUENCE [LARGE SCALE GENOMIC DNA]</scope>
    <source>
        <strain evidence="9">M8</strain>
    </source>
</reference>
<keyword evidence="4" id="KW-0378">Hydrolase</keyword>
<keyword evidence="2" id="KW-0645">Protease</keyword>
<comment type="cofactor">
    <cofactor evidence="1">
        <name>Zn(2+)</name>
        <dbReference type="ChEBI" id="CHEBI:29105"/>
    </cofactor>
</comment>
<dbReference type="HOGENOM" id="CLU_029002_5_1_10"/>
<dbReference type="PANTHER" id="PTHR22726:SF1">
    <property type="entry name" value="METALLOENDOPEPTIDASE OMA1, MITOCHONDRIAL"/>
    <property type="match status" value="1"/>
</dbReference>
<protein>
    <recommendedName>
        <fullName evidence="7">Peptidase M48 domain-containing protein</fullName>
    </recommendedName>
</protein>
<reference evidence="8 9" key="1">
    <citation type="journal article" date="2010" name="ISME J.">
        <title>Fine-scale evolution: genomic, phenotypic and ecological differentiation in two coexisting Salinibacter ruber strains.</title>
        <authorList>
            <person name="Pena A."/>
            <person name="Teeling H."/>
            <person name="Huerta-Cepas J."/>
            <person name="Santos F."/>
            <person name="Yarza P."/>
            <person name="Brito-Echeverria J."/>
            <person name="Lucio M."/>
            <person name="Schmitt-Kopplin P."/>
            <person name="Meseguer I."/>
            <person name="Schenowitz C."/>
            <person name="Dossat C."/>
            <person name="Barbe V."/>
            <person name="Dopazo J."/>
            <person name="Rossello-Mora R."/>
            <person name="Schuler M."/>
            <person name="Glockner F.O."/>
            <person name="Amann R."/>
            <person name="Gabaldon T."/>
            <person name="Anton J."/>
        </authorList>
    </citation>
    <scope>NUCLEOTIDE SEQUENCE [LARGE SCALE GENOMIC DNA]</scope>
    <source>
        <strain evidence="8 9">M8</strain>
    </source>
</reference>
<dbReference type="GO" id="GO:0004222">
    <property type="term" value="F:metalloendopeptidase activity"/>
    <property type="evidence" value="ECO:0007669"/>
    <property type="project" value="InterPro"/>
</dbReference>
<dbReference type="Gene3D" id="3.30.2010.10">
    <property type="entry name" value="Metalloproteases ('zincins'), catalytic domain"/>
    <property type="match status" value="1"/>
</dbReference>
<dbReference type="KEGG" id="srm:SRM_00069"/>
<dbReference type="PANTHER" id="PTHR22726">
    <property type="entry name" value="METALLOENDOPEPTIDASE OMA1"/>
    <property type="match status" value="1"/>
</dbReference>
<dbReference type="GO" id="GO:0016020">
    <property type="term" value="C:membrane"/>
    <property type="evidence" value="ECO:0007669"/>
    <property type="project" value="TreeGrafter"/>
</dbReference>
<dbReference type="InterPro" id="IPR001915">
    <property type="entry name" value="Peptidase_M48"/>
</dbReference>
<evidence type="ECO:0000313" key="8">
    <source>
        <dbReference type="EMBL" id="CBH22990.1"/>
    </source>
</evidence>
<evidence type="ECO:0000256" key="2">
    <source>
        <dbReference type="ARBA" id="ARBA00022670"/>
    </source>
</evidence>
<evidence type="ECO:0000259" key="7">
    <source>
        <dbReference type="Pfam" id="PF01435"/>
    </source>
</evidence>
<dbReference type="Pfam" id="PF01435">
    <property type="entry name" value="Peptidase_M48"/>
    <property type="match status" value="1"/>
</dbReference>
<feature type="domain" description="Peptidase M48" evidence="7">
    <location>
        <begin position="114"/>
        <end position="281"/>
    </location>
</feature>
<evidence type="ECO:0000256" key="1">
    <source>
        <dbReference type="ARBA" id="ARBA00001947"/>
    </source>
</evidence>
<proteinExistence type="predicted"/>
<sequence length="520" mass="57417">MPTSDSTSPMSRSLTARRAPARRTRPWALVPVLVLLLAVGTGCVSTGTNPISGNTRAYGYSWQEEVTMGQKADKQIQSQYGVYDDEELQEYVDGVAQEVLAESHMRRPDTPERFRNTEFEFRVLDSPIINAFALPGGYVYVTRGLVAHLNNEAQLAMVLGHEIGHVAARHASQQAARQKFTQGLLLSGAVAGQVAFGGNVAENVMGLGGQAAQLLSLSYSRDNERESDRLGVEYAVRAGYDGAEGAAFFESLERVRKQGGQSIPTWQSTHPDPGARQQTIPELAQTWRQKVDRPATTIDQDAYYDALEGTVLGKNPRQGFVEEGVFYQPELAFRFSIPSRWDVQNQPQQVALVQPDQSAYMIFTFSDAETPDAAARKFAGQDGLSVLDRQSTSVNGNDARRVLAEGKTQQGQVVRLLTYFIAYGDNVYQFQGATSADQYDAYRPDFERTMTSFARLTDSEKLNRQPARIAIQAADREGAFRSFVDTDALPPDMTEEDLAIINQLEVDQVVAPDRPLKLPN</sequence>
<accession>D5H4N5</accession>
<dbReference type="CDD" id="cd07333">
    <property type="entry name" value="M48C_bepA_like"/>
    <property type="match status" value="1"/>
</dbReference>
<evidence type="ECO:0000256" key="6">
    <source>
        <dbReference type="ARBA" id="ARBA00023049"/>
    </source>
</evidence>
<evidence type="ECO:0000313" key="9">
    <source>
        <dbReference type="Proteomes" id="UP000000933"/>
    </source>
</evidence>
<dbReference type="InterPro" id="IPR051156">
    <property type="entry name" value="Mito/Outer_Membr_Metalloprot"/>
</dbReference>
<dbReference type="AlphaFoldDB" id="D5H4N5"/>
<dbReference type="EMBL" id="FP565814">
    <property type="protein sequence ID" value="CBH22990.1"/>
    <property type="molecule type" value="Genomic_DNA"/>
</dbReference>
<dbReference type="GO" id="GO:0046872">
    <property type="term" value="F:metal ion binding"/>
    <property type="evidence" value="ECO:0007669"/>
    <property type="project" value="UniProtKB-KW"/>
</dbReference>
<evidence type="ECO:0000256" key="5">
    <source>
        <dbReference type="ARBA" id="ARBA00022833"/>
    </source>
</evidence>
<evidence type="ECO:0000256" key="3">
    <source>
        <dbReference type="ARBA" id="ARBA00022723"/>
    </source>
</evidence>